<keyword evidence="2" id="KW-1185">Reference proteome</keyword>
<reference evidence="1 2" key="1">
    <citation type="submission" date="2021-03" db="EMBL/GenBank/DDBJ databases">
        <title>Complete Genome Sequences of Two Lysobacter Strains Isolated from Sea Water (Lysobacter caseinilyticus) and Soil (Lysobacter helvus) in South Korea.</title>
        <authorList>
            <person name="Watanabe Y."/>
            <person name="Arakawa K."/>
        </authorList>
    </citation>
    <scope>NUCLEOTIDE SEQUENCE [LARGE SCALE GENOMIC DNA]</scope>
    <source>
        <strain evidence="1 2">KVB24</strain>
    </source>
</reference>
<evidence type="ECO:0000313" key="1">
    <source>
        <dbReference type="EMBL" id="BCT93655.1"/>
    </source>
</evidence>
<proteinExistence type="predicted"/>
<dbReference type="EMBL" id="AP024545">
    <property type="protein sequence ID" value="BCT93655.1"/>
    <property type="molecule type" value="Genomic_DNA"/>
</dbReference>
<accession>A0ABN6FWB6</accession>
<dbReference type="Proteomes" id="UP000681317">
    <property type="component" value="Chromosome"/>
</dbReference>
<evidence type="ECO:0000313" key="2">
    <source>
        <dbReference type="Proteomes" id="UP000681317"/>
    </source>
</evidence>
<name>A0ABN6FWB6_9GAMM</name>
<organism evidence="1 2">
    <name type="scientific">Noviluteimonas caseinilytica</name>
    <dbReference type="NCBI Taxonomy" id="2675101"/>
    <lineage>
        <taxon>Bacteria</taxon>
        <taxon>Pseudomonadati</taxon>
        <taxon>Pseudomonadota</taxon>
        <taxon>Gammaproteobacteria</taxon>
        <taxon>Lysobacterales</taxon>
        <taxon>Lysobacteraceae</taxon>
        <taxon>Noviluteimonas</taxon>
    </lineage>
</organism>
<protein>
    <recommendedName>
        <fullName evidence="3">Lipoprotein</fullName>
    </recommendedName>
</protein>
<sequence length="186" mass="20533">MTGQSAGGSHMKLVVVLLLAVALPACSDAYKDLESAFAVDKTASAPPLVTRSITITSQTRRGASSYRDLVTIRPTADAIDLEFDMPFMRPLRIPKGEIAGCSMTCFGMSDQYVDLLIPRTGTDLMIRSSKTLLDWCWTNEKPMISGKARRAWQYSRVPLPPASRYNAQFASRALFDKQTHLSCMGY</sequence>
<evidence type="ECO:0008006" key="3">
    <source>
        <dbReference type="Google" id="ProtNLM"/>
    </source>
</evidence>
<gene>
    <name evidence="1" type="ORF">LYSCAS_26790</name>
</gene>